<feature type="region of interest" description="Disordered" evidence="1">
    <location>
        <begin position="200"/>
        <end position="233"/>
    </location>
</feature>
<protein>
    <submittedName>
        <fullName evidence="2">SGNH/GDSL hydrolase family protein</fullName>
    </submittedName>
</protein>
<gene>
    <name evidence="2" type="ORF">HKN21_13105</name>
</gene>
<sequence length="233" mass="25395">MSLMASVAGISHAKDNEQPPKGLRVLFLGNSYTAYNSLPEQVRTLCASVSVNVTYEARTPGGTTLQDHAGNKDVQNLIKESRWDYLVLQEQSLRPLADPGKMFGAVKALNVFAEHNNTRLLFFETWPRRNLPSSYKELSRVYDRAAELVGGEIAPVGEAWMLAIQDHPNIKLYDPDGSHPSPAGSYLAACVISASITGEDPTTFQAPLPKGVSKSQAEKLRKVAAANRRSSSP</sequence>
<dbReference type="EMBL" id="JABDJR010000525">
    <property type="protein sequence ID" value="NNF07694.1"/>
    <property type="molecule type" value="Genomic_DNA"/>
</dbReference>
<organism evidence="2 3">
    <name type="scientific">Eiseniibacteriota bacterium</name>
    <dbReference type="NCBI Taxonomy" id="2212470"/>
    <lineage>
        <taxon>Bacteria</taxon>
        <taxon>Candidatus Eiseniibacteriota</taxon>
    </lineage>
</organism>
<accession>A0A7Y2E9G8</accession>
<dbReference type="GO" id="GO:0016787">
    <property type="term" value="F:hydrolase activity"/>
    <property type="evidence" value="ECO:0007669"/>
    <property type="project" value="UniProtKB-KW"/>
</dbReference>
<evidence type="ECO:0000313" key="2">
    <source>
        <dbReference type="EMBL" id="NNF07694.1"/>
    </source>
</evidence>
<dbReference type="AlphaFoldDB" id="A0A7Y2E9G8"/>
<reference evidence="2 3" key="1">
    <citation type="submission" date="2020-03" db="EMBL/GenBank/DDBJ databases">
        <title>Metabolic flexibility allows generalist bacteria to become dominant in a frequently disturbed ecosystem.</title>
        <authorList>
            <person name="Chen Y.-J."/>
            <person name="Leung P.M."/>
            <person name="Bay S.K."/>
            <person name="Hugenholtz P."/>
            <person name="Kessler A.J."/>
            <person name="Shelley G."/>
            <person name="Waite D.W."/>
            <person name="Cook P.L."/>
            <person name="Greening C."/>
        </authorList>
    </citation>
    <scope>NUCLEOTIDE SEQUENCE [LARGE SCALE GENOMIC DNA]</scope>
    <source>
        <strain evidence="2">SS_bin_28</strain>
    </source>
</reference>
<dbReference type="SUPFAM" id="SSF52266">
    <property type="entry name" value="SGNH hydrolase"/>
    <property type="match status" value="1"/>
</dbReference>
<comment type="caution">
    <text evidence="2">The sequence shown here is derived from an EMBL/GenBank/DDBJ whole genome shotgun (WGS) entry which is preliminary data.</text>
</comment>
<proteinExistence type="predicted"/>
<dbReference type="Gene3D" id="3.40.50.1110">
    <property type="entry name" value="SGNH hydrolase"/>
    <property type="match status" value="1"/>
</dbReference>
<name>A0A7Y2E9G8_UNCEI</name>
<dbReference type="Proteomes" id="UP000547674">
    <property type="component" value="Unassembled WGS sequence"/>
</dbReference>
<evidence type="ECO:0000313" key="3">
    <source>
        <dbReference type="Proteomes" id="UP000547674"/>
    </source>
</evidence>
<keyword evidence="2" id="KW-0378">Hydrolase</keyword>
<dbReference type="InterPro" id="IPR036514">
    <property type="entry name" value="SGNH_hydro_sf"/>
</dbReference>
<evidence type="ECO:0000256" key="1">
    <source>
        <dbReference type="SAM" id="MobiDB-lite"/>
    </source>
</evidence>
<dbReference type="CDD" id="cd00229">
    <property type="entry name" value="SGNH_hydrolase"/>
    <property type="match status" value="1"/>
</dbReference>